<keyword evidence="1" id="KW-0812">Transmembrane</keyword>
<dbReference type="EMBL" id="RPFL01000032">
    <property type="protein sequence ID" value="RPD84852.1"/>
    <property type="molecule type" value="Genomic_DNA"/>
</dbReference>
<comment type="caution">
    <text evidence="2">The sequence shown here is derived from an EMBL/GenBank/DDBJ whole genome shotgun (WGS) entry which is preliminary data.</text>
</comment>
<feature type="transmembrane region" description="Helical" evidence="1">
    <location>
        <begin position="136"/>
        <end position="166"/>
    </location>
</feature>
<sequence>MSNKKIEDWVLVAVSLFPAAVFLLTPAQAVSPAEHQLAAFVDEYLFGQGYYKPEAYPFAAKLTNSFSFILAVAAAIIFSLSQYHKKIQFDSANHIIGMFIFLALMAFTVWLTVVHQDFSMTKGVSFGTKASFHNNPVLFLFMMVCKTSVIYFAIRYTLAVLTTFLLEWKEYRERKGKQ</sequence>
<dbReference type="RefSeq" id="WP_123804724.1">
    <property type="nucleotide sequence ID" value="NZ_RPFL01000032.1"/>
</dbReference>
<reference evidence="2 3" key="1">
    <citation type="submission" date="2018-11" db="EMBL/GenBank/DDBJ databases">
        <title>Neisseria weixii sp. nov. isolated from the rectal contents of plateau pika (Ochotona cruzoniae).</title>
        <authorList>
            <person name="Zhang G."/>
        </authorList>
    </citation>
    <scope>NUCLEOTIDE SEQUENCE [LARGE SCALE GENOMIC DNA]</scope>
    <source>
        <strain evidence="2 3">10009</strain>
    </source>
</reference>
<keyword evidence="1" id="KW-0472">Membrane</keyword>
<keyword evidence="3" id="KW-1185">Reference proteome</keyword>
<feature type="transmembrane region" description="Helical" evidence="1">
    <location>
        <begin position="65"/>
        <end position="83"/>
    </location>
</feature>
<gene>
    <name evidence="2" type="ORF">EGK74_10495</name>
</gene>
<evidence type="ECO:0000256" key="1">
    <source>
        <dbReference type="SAM" id="Phobius"/>
    </source>
</evidence>
<organism evidence="2 3">
    <name type="scientific">Neisseria weixii</name>
    <dbReference type="NCBI Taxonomy" id="1853276"/>
    <lineage>
        <taxon>Bacteria</taxon>
        <taxon>Pseudomonadati</taxon>
        <taxon>Pseudomonadota</taxon>
        <taxon>Betaproteobacteria</taxon>
        <taxon>Neisseriales</taxon>
        <taxon>Neisseriaceae</taxon>
        <taxon>Neisseria</taxon>
    </lineage>
</organism>
<accession>A0A3N4MM69</accession>
<dbReference type="OrthoDB" id="8608470at2"/>
<protein>
    <submittedName>
        <fullName evidence="2">Uncharacterized protein</fullName>
    </submittedName>
</protein>
<feature type="transmembrane region" description="Helical" evidence="1">
    <location>
        <begin position="95"/>
        <end position="116"/>
    </location>
</feature>
<dbReference type="AlphaFoldDB" id="A0A3N4MM69"/>
<dbReference type="Proteomes" id="UP000272412">
    <property type="component" value="Unassembled WGS sequence"/>
</dbReference>
<evidence type="ECO:0000313" key="2">
    <source>
        <dbReference type="EMBL" id="RPD84852.1"/>
    </source>
</evidence>
<proteinExistence type="predicted"/>
<keyword evidence="1" id="KW-1133">Transmembrane helix</keyword>
<evidence type="ECO:0000313" key="3">
    <source>
        <dbReference type="Proteomes" id="UP000272412"/>
    </source>
</evidence>
<name>A0A3N4MM69_9NEIS</name>